<evidence type="ECO:0000256" key="3">
    <source>
        <dbReference type="ARBA" id="ARBA00023274"/>
    </source>
</evidence>
<dbReference type="EMBL" id="CP144746">
    <property type="protein sequence ID" value="WVZ60169.1"/>
    <property type="molecule type" value="Genomic_DNA"/>
</dbReference>
<keyword evidence="2" id="KW-0689">Ribosomal protein</keyword>
<feature type="region of interest" description="Disordered" evidence="4">
    <location>
        <begin position="1"/>
        <end position="148"/>
    </location>
</feature>
<dbReference type="GO" id="GO:0005840">
    <property type="term" value="C:ribosome"/>
    <property type="evidence" value="ECO:0007669"/>
    <property type="project" value="UniProtKB-KW"/>
</dbReference>
<gene>
    <name evidence="5" type="ORF">U9M48_010222</name>
</gene>
<comment type="similarity">
    <text evidence="1">Belongs to the bacterial ribosomal protein bS21 family.</text>
</comment>
<keyword evidence="3" id="KW-0687">Ribonucleoprotein</keyword>
<feature type="compositionally biased region" description="Low complexity" evidence="4">
    <location>
        <begin position="59"/>
        <end position="70"/>
    </location>
</feature>
<feature type="compositionally biased region" description="Low complexity" evidence="4">
    <location>
        <begin position="80"/>
        <end position="90"/>
    </location>
</feature>
<sequence length="259" mass="28120">MTEVPLRPCLSSSPRAPRPPPSTGSTSASPSPEPPADFCCGRPSPAPPRHRARRVDGGPAPAASRPSVVAWEAEPRPPVRAGEAGPLRPARGGGAGSAGAGRPGRRARDYTGRRGRRKVEQRVAAVAGGDEEQEMGKRVCGGGERRRSRTMQAVARAARGLAAASGPSVMETGNRWQLQQSRGIVVRDGNLELALLLMERKIRSSGMERLIRARTHHHVKDSEKRVLARKALMQRVRSQELGKKLRQILIKKIRWCVVY</sequence>
<reference evidence="5 6" key="1">
    <citation type="submission" date="2024-02" db="EMBL/GenBank/DDBJ databases">
        <title>High-quality chromosome-scale genome assembly of Pensacola bahiagrass (Paspalum notatum Flugge var. saurae).</title>
        <authorList>
            <person name="Vega J.M."/>
            <person name="Podio M."/>
            <person name="Orjuela J."/>
            <person name="Siena L.A."/>
            <person name="Pessino S.C."/>
            <person name="Combes M.C."/>
            <person name="Mariac C."/>
            <person name="Albertini E."/>
            <person name="Pupilli F."/>
            <person name="Ortiz J.P.A."/>
            <person name="Leblanc O."/>
        </authorList>
    </citation>
    <scope>NUCLEOTIDE SEQUENCE [LARGE SCALE GENOMIC DNA]</scope>
    <source>
        <strain evidence="5">R1</strain>
        <tissue evidence="5">Leaf</tissue>
    </source>
</reference>
<protein>
    <recommendedName>
        <fullName evidence="7">Ribosomal protein S21</fullName>
    </recommendedName>
</protein>
<dbReference type="GO" id="GO:0003735">
    <property type="term" value="F:structural constituent of ribosome"/>
    <property type="evidence" value="ECO:0007669"/>
    <property type="project" value="InterPro"/>
</dbReference>
<dbReference type="GO" id="GO:0006412">
    <property type="term" value="P:translation"/>
    <property type="evidence" value="ECO:0007669"/>
    <property type="project" value="InterPro"/>
</dbReference>
<dbReference type="InterPro" id="IPR001911">
    <property type="entry name" value="Ribosomal_bS21"/>
</dbReference>
<feature type="compositionally biased region" description="Gly residues" evidence="4">
    <location>
        <begin position="91"/>
        <end position="102"/>
    </location>
</feature>
<evidence type="ECO:0000313" key="6">
    <source>
        <dbReference type="Proteomes" id="UP001341281"/>
    </source>
</evidence>
<dbReference type="Proteomes" id="UP001341281">
    <property type="component" value="Chromosome 02"/>
</dbReference>
<feature type="compositionally biased region" description="Low complexity" evidence="4">
    <location>
        <begin position="1"/>
        <end position="15"/>
    </location>
</feature>
<evidence type="ECO:0000256" key="4">
    <source>
        <dbReference type="SAM" id="MobiDB-lite"/>
    </source>
</evidence>
<dbReference type="PANTHER" id="PTHR37228:SF1">
    <property type="entry name" value="RIBOSOMAL PROTEIN S21 FAMILY PROTEIN"/>
    <property type="match status" value="1"/>
</dbReference>
<name>A0AAQ3STS0_PASNO</name>
<accession>A0AAQ3STS0</accession>
<evidence type="ECO:0008006" key="7">
    <source>
        <dbReference type="Google" id="ProtNLM"/>
    </source>
</evidence>
<dbReference type="PANTHER" id="PTHR37228">
    <property type="entry name" value="RIBOSOMAL PROTEIN S21 FAMILY PROTEIN"/>
    <property type="match status" value="1"/>
</dbReference>
<keyword evidence="6" id="KW-1185">Reference proteome</keyword>
<dbReference type="Pfam" id="PF01165">
    <property type="entry name" value="Ribosomal_S21"/>
    <property type="match status" value="1"/>
</dbReference>
<organism evidence="5 6">
    <name type="scientific">Paspalum notatum var. saurae</name>
    <dbReference type="NCBI Taxonomy" id="547442"/>
    <lineage>
        <taxon>Eukaryota</taxon>
        <taxon>Viridiplantae</taxon>
        <taxon>Streptophyta</taxon>
        <taxon>Embryophyta</taxon>
        <taxon>Tracheophyta</taxon>
        <taxon>Spermatophyta</taxon>
        <taxon>Magnoliopsida</taxon>
        <taxon>Liliopsida</taxon>
        <taxon>Poales</taxon>
        <taxon>Poaceae</taxon>
        <taxon>PACMAD clade</taxon>
        <taxon>Panicoideae</taxon>
        <taxon>Andropogonodae</taxon>
        <taxon>Paspaleae</taxon>
        <taxon>Paspalinae</taxon>
        <taxon>Paspalum</taxon>
    </lineage>
</organism>
<evidence type="ECO:0000256" key="2">
    <source>
        <dbReference type="ARBA" id="ARBA00022980"/>
    </source>
</evidence>
<proteinExistence type="inferred from homology"/>
<dbReference type="GO" id="GO:1990904">
    <property type="term" value="C:ribonucleoprotein complex"/>
    <property type="evidence" value="ECO:0007669"/>
    <property type="project" value="UniProtKB-KW"/>
</dbReference>
<evidence type="ECO:0000313" key="5">
    <source>
        <dbReference type="EMBL" id="WVZ60169.1"/>
    </source>
</evidence>
<dbReference type="AlphaFoldDB" id="A0AAQ3STS0"/>
<evidence type="ECO:0000256" key="1">
    <source>
        <dbReference type="ARBA" id="ARBA00006640"/>
    </source>
</evidence>